<dbReference type="RefSeq" id="WP_286347410.1">
    <property type="nucleotide sequence ID" value="NZ_AP027733.1"/>
</dbReference>
<keyword evidence="2" id="KW-1185">Reference proteome</keyword>
<keyword evidence="1" id="KW-0614">Plasmid</keyword>
<reference evidence="2" key="1">
    <citation type="journal article" date="2019" name="Int. J. Syst. Evol. Microbiol.">
        <title>The Global Catalogue of Microorganisms (GCM) 10K type strain sequencing project: providing services to taxonomists for standard genome sequencing and annotation.</title>
        <authorList>
            <consortium name="The Broad Institute Genomics Platform"/>
            <consortium name="The Broad Institute Genome Sequencing Center for Infectious Disease"/>
            <person name="Wu L."/>
            <person name="Ma J."/>
        </authorList>
    </citation>
    <scope>NUCLEOTIDE SEQUENCE [LARGE SCALE GENOMIC DNA]</scope>
    <source>
        <strain evidence="2">NBRC 108728</strain>
    </source>
</reference>
<sequence>MTATELSADDPIRAAIVAGMARWHDTHGRSVDDVLLEVFEERGIIVPDAPLERRAAVIVDAIAKYRPEDQSDYIVLPRSILSSMPHKWQDGLVDLLVDLDRTHNPKTLADRYVVQAVRSVTISDLDDDERDFYGFEPADDGIHFVDRDGKLLAVDARVEIPVEDPSAAADLGDPELHEAIEVPSAPHATSLVTPVPNVSAEAIDWFAGSMSPAPVELSPEEADAFAELERTLSHPPGRAE</sequence>
<dbReference type="Proteomes" id="UP001321486">
    <property type="component" value="Plasmid pNBRC108728a"/>
</dbReference>
<protein>
    <submittedName>
        <fullName evidence="1">Uncharacterized protein</fullName>
    </submittedName>
</protein>
<evidence type="ECO:0000313" key="2">
    <source>
        <dbReference type="Proteomes" id="UP001321486"/>
    </source>
</evidence>
<dbReference type="EMBL" id="AP027733">
    <property type="protein sequence ID" value="BDZ52566.1"/>
    <property type="molecule type" value="Genomic_DNA"/>
</dbReference>
<gene>
    <name evidence="1" type="ORF">GCM10025867_48070</name>
</gene>
<evidence type="ECO:0000313" key="1">
    <source>
        <dbReference type="EMBL" id="BDZ52566.1"/>
    </source>
</evidence>
<organism evidence="1 2">
    <name type="scientific">Frondihabitans sucicola</name>
    <dbReference type="NCBI Taxonomy" id="1268041"/>
    <lineage>
        <taxon>Bacteria</taxon>
        <taxon>Bacillati</taxon>
        <taxon>Actinomycetota</taxon>
        <taxon>Actinomycetes</taxon>
        <taxon>Micrococcales</taxon>
        <taxon>Microbacteriaceae</taxon>
        <taxon>Frondihabitans</taxon>
    </lineage>
</organism>
<accession>A0ABM8GVR7</accession>
<geneLocation type="plasmid" evidence="1 2">
    <name>pNBRC108728a</name>
</geneLocation>
<name>A0ABM8GVR7_9MICO</name>
<proteinExistence type="predicted"/>